<evidence type="ECO:0000256" key="3">
    <source>
        <dbReference type="ARBA" id="ARBA00022679"/>
    </source>
</evidence>
<reference evidence="10 11" key="1">
    <citation type="journal article" date="2016" name="Nat. Commun.">
        <title>Thousands of microbial genomes shed light on interconnected biogeochemical processes in an aquifer system.</title>
        <authorList>
            <person name="Anantharaman K."/>
            <person name="Brown C.T."/>
            <person name="Hug L.A."/>
            <person name="Sharon I."/>
            <person name="Castelle C.J."/>
            <person name="Probst A.J."/>
            <person name="Thomas B.C."/>
            <person name="Singh A."/>
            <person name="Wilkins M.J."/>
            <person name="Karaoz U."/>
            <person name="Brodie E.L."/>
            <person name="Williams K.H."/>
            <person name="Hubbard S.S."/>
            <person name="Banfield J.F."/>
        </authorList>
    </citation>
    <scope>NUCLEOTIDE SEQUENCE [LARGE SCALE GENOMIC DNA]</scope>
</reference>
<evidence type="ECO:0000256" key="2">
    <source>
        <dbReference type="ARBA" id="ARBA00022603"/>
    </source>
</evidence>
<dbReference type="SUPFAM" id="SSF102114">
    <property type="entry name" value="Radical SAM enzymes"/>
    <property type="match status" value="1"/>
</dbReference>
<keyword evidence="5" id="KW-0479">Metal-binding</keyword>
<protein>
    <submittedName>
        <fullName evidence="10">Uncharacterized protein</fullName>
    </submittedName>
</protein>
<evidence type="ECO:0000259" key="8">
    <source>
        <dbReference type="PROSITE" id="PS51332"/>
    </source>
</evidence>
<dbReference type="Pfam" id="PF04055">
    <property type="entry name" value="Radical_SAM"/>
    <property type="match status" value="1"/>
</dbReference>
<dbReference type="InterPro" id="IPR036724">
    <property type="entry name" value="Cobalamin-bd_sf"/>
</dbReference>
<keyword evidence="6" id="KW-0408">Iron</keyword>
<keyword evidence="2" id="KW-0489">Methyltransferase</keyword>
<evidence type="ECO:0000256" key="1">
    <source>
        <dbReference type="ARBA" id="ARBA00001966"/>
    </source>
</evidence>
<keyword evidence="7" id="KW-0411">Iron-sulfur</keyword>
<dbReference type="InterPro" id="IPR058240">
    <property type="entry name" value="rSAM_sf"/>
</dbReference>
<dbReference type="PANTHER" id="PTHR43409:SF7">
    <property type="entry name" value="BLL1977 PROTEIN"/>
    <property type="match status" value="1"/>
</dbReference>
<keyword evidence="4" id="KW-0949">S-adenosyl-L-methionine</keyword>
<dbReference type="InterPro" id="IPR034466">
    <property type="entry name" value="Methyltransferase_Class_B"/>
</dbReference>
<evidence type="ECO:0000256" key="5">
    <source>
        <dbReference type="ARBA" id="ARBA00022723"/>
    </source>
</evidence>
<dbReference type="GO" id="GO:0003824">
    <property type="term" value="F:catalytic activity"/>
    <property type="evidence" value="ECO:0007669"/>
    <property type="project" value="InterPro"/>
</dbReference>
<dbReference type="CDD" id="cd01335">
    <property type="entry name" value="Radical_SAM"/>
    <property type="match status" value="1"/>
</dbReference>
<dbReference type="GO" id="GO:0031419">
    <property type="term" value="F:cobalamin binding"/>
    <property type="evidence" value="ECO:0007669"/>
    <property type="project" value="InterPro"/>
</dbReference>
<dbReference type="Pfam" id="PF02310">
    <property type="entry name" value="B12-binding"/>
    <property type="match status" value="1"/>
</dbReference>
<evidence type="ECO:0000259" key="9">
    <source>
        <dbReference type="PROSITE" id="PS51918"/>
    </source>
</evidence>
<dbReference type="PANTHER" id="PTHR43409">
    <property type="entry name" value="ANAEROBIC MAGNESIUM-PROTOPORPHYRIN IX MONOMETHYL ESTER CYCLASE-RELATED"/>
    <property type="match status" value="1"/>
</dbReference>
<proteinExistence type="predicted"/>
<dbReference type="Gene3D" id="3.40.50.280">
    <property type="entry name" value="Cobalamin-binding domain"/>
    <property type="match status" value="1"/>
</dbReference>
<sequence length="508" mass="56323">MRRQKVLLVYPPNQLMAIETPRPDGSLGPLYLAAALERAGYETDALDCSVGGPGDTLEETFYRSVMQENGLTRIGMSYEKIRDFIAAGKYDVIGINSNFTPQTRMALEVARAAKEARRDITVVAGGVNARNLPDRFLKSGVVDYVVLTEGENILPALVRCLSQGQAPSSAVPGIMFLSGGRICTRPLGTGVTYDDLDLLPFPAWEKLPFEKYDRIASPHGVIASPDQRYAPLMTSRGCPFKCAFCHISLEKENAADSGGIGNYRMKSVSRVLEEILVLKGLGVKKLYFEDDSLLAKKARVKEIFEWLLGHGLKIADVNGVNLVHFLKGGKGGRPEIDRDYLELLKAGGFDQIVFPVESASQRILDTYATAKLDHANLDVIELVRLAREVGILCPINMMIGFPDETEQEMRSSIELGKRLVDAGAPYCTFFIPIPFPGSALYEIAVRGGHLDRNFDPDTMNWKRAVMKGTVVPPERVEELRDWGWQTVNTEQHVAERLRQSTGARWQEK</sequence>
<feature type="domain" description="B12-binding" evidence="8">
    <location>
        <begin position="3"/>
        <end position="168"/>
    </location>
</feature>
<comment type="cofactor">
    <cofactor evidence="1">
        <name>[4Fe-4S] cluster</name>
        <dbReference type="ChEBI" id="CHEBI:49883"/>
    </cofactor>
</comment>
<evidence type="ECO:0000313" key="10">
    <source>
        <dbReference type="EMBL" id="OHA01809.1"/>
    </source>
</evidence>
<dbReference type="SFLD" id="SFLDG01123">
    <property type="entry name" value="methyltransferase_(Class_B)"/>
    <property type="match status" value="1"/>
</dbReference>
<dbReference type="SMART" id="SM00729">
    <property type="entry name" value="Elp3"/>
    <property type="match status" value="1"/>
</dbReference>
<evidence type="ECO:0000256" key="6">
    <source>
        <dbReference type="ARBA" id="ARBA00023004"/>
    </source>
</evidence>
<dbReference type="GO" id="GO:0046872">
    <property type="term" value="F:metal ion binding"/>
    <property type="evidence" value="ECO:0007669"/>
    <property type="project" value="UniProtKB-KW"/>
</dbReference>
<dbReference type="SFLD" id="SFLDS00029">
    <property type="entry name" value="Radical_SAM"/>
    <property type="match status" value="1"/>
</dbReference>
<dbReference type="EMBL" id="MHQL01000053">
    <property type="protein sequence ID" value="OHA01809.1"/>
    <property type="molecule type" value="Genomic_DNA"/>
</dbReference>
<keyword evidence="3" id="KW-0808">Transferase</keyword>
<dbReference type="InterPro" id="IPR007197">
    <property type="entry name" value="rSAM"/>
</dbReference>
<dbReference type="Gene3D" id="3.80.30.20">
    <property type="entry name" value="tm_1862 like domain"/>
    <property type="match status" value="1"/>
</dbReference>
<evidence type="ECO:0000256" key="4">
    <source>
        <dbReference type="ARBA" id="ARBA00022691"/>
    </source>
</evidence>
<dbReference type="PROSITE" id="PS51918">
    <property type="entry name" value="RADICAL_SAM"/>
    <property type="match status" value="1"/>
</dbReference>
<evidence type="ECO:0000313" key="11">
    <source>
        <dbReference type="Proteomes" id="UP000177811"/>
    </source>
</evidence>
<dbReference type="InterPro" id="IPR006638">
    <property type="entry name" value="Elp3/MiaA/NifB-like_rSAM"/>
</dbReference>
<dbReference type="SFLD" id="SFLDG01082">
    <property type="entry name" value="B12-binding_domain_containing"/>
    <property type="match status" value="1"/>
</dbReference>
<feature type="domain" description="Radical SAM core" evidence="9">
    <location>
        <begin position="224"/>
        <end position="480"/>
    </location>
</feature>
<gene>
    <name evidence="10" type="ORF">A3C16_05845</name>
</gene>
<accession>A0A1G2KTU0</accession>
<dbReference type="InterPro" id="IPR023404">
    <property type="entry name" value="rSAM_horseshoe"/>
</dbReference>
<comment type="caution">
    <text evidence="10">The sequence shown here is derived from an EMBL/GenBank/DDBJ whole genome shotgun (WGS) entry which is preliminary data.</text>
</comment>
<dbReference type="GO" id="GO:0051539">
    <property type="term" value="F:4 iron, 4 sulfur cluster binding"/>
    <property type="evidence" value="ECO:0007669"/>
    <property type="project" value="UniProtKB-KW"/>
</dbReference>
<dbReference type="AlphaFoldDB" id="A0A1G2KTU0"/>
<dbReference type="InterPro" id="IPR006158">
    <property type="entry name" value="Cobalamin-bd"/>
</dbReference>
<dbReference type="PROSITE" id="PS51332">
    <property type="entry name" value="B12_BINDING"/>
    <property type="match status" value="1"/>
</dbReference>
<evidence type="ECO:0000256" key="7">
    <source>
        <dbReference type="ARBA" id="ARBA00023014"/>
    </source>
</evidence>
<name>A0A1G2KTU0_9BACT</name>
<organism evidence="10 11">
    <name type="scientific">Candidatus Sungbacteria bacterium RIFCSPHIGHO2_02_FULL_51_29</name>
    <dbReference type="NCBI Taxonomy" id="1802273"/>
    <lineage>
        <taxon>Bacteria</taxon>
        <taxon>Candidatus Sungiibacteriota</taxon>
    </lineage>
</organism>
<dbReference type="SUPFAM" id="SSF52242">
    <property type="entry name" value="Cobalamin (vitamin B12)-binding domain"/>
    <property type="match status" value="1"/>
</dbReference>
<dbReference type="InterPro" id="IPR051198">
    <property type="entry name" value="BchE-like"/>
</dbReference>
<dbReference type="Proteomes" id="UP000177811">
    <property type="component" value="Unassembled WGS sequence"/>
</dbReference>